<accession>A0ABS6AK09</accession>
<dbReference type="RefSeq" id="WP_216032658.1">
    <property type="nucleotide sequence ID" value="NZ_JAHKNG010000009.1"/>
</dbReference>
<proteinExistence type="predicted"/>
<sequence>MSSKSPQDVRDFWFSDAMRPYWFEKSDQIDNQIIRFFGETYEAAHAGRLTHWLNSAEDALALCILLDQCPRNMFRGSGRSFESNDLALRVARQALDRGYDKQVDATARQFFYLPFMHSEDPEDQDRSVRLYEALGNPHSLHFAREHRDIVARFGRFPHRNAALGRESSPEEAAFLETHSGF</sequence>
<organism evidence="1 2">
    <name type="scientific">Paracoccus marinaquae</name>
    <dbReference type="NCBI Taxonomy" id="2841926"/>
    <lineage>
        <taxon>Bacteria</taxon>
        <taxon>Pseudomonadati</taxon>
        <taxon>Pseudomonadota</taxon>
        <taxon>Alphaproteobacteria</taxon>
        <taxon>Rhodobacterales</taxon>
        <taxon>Paracoccaceae</taxon>
        <taxon>Paracoccus</taxon>
    </lineage>
</organism>
<protein>
    <submittedName>
        <fullName evidence="1">DUF924 domain-containing protein</fullName>
    </submittedName>
</protein>
<keyword evidence="2" id="KW-1185">Reference proteome</keyword>
<dbReference type="Proteomes" id="UP001166191">
    <property type="component" value="Unassembled WGS sequence"/>
</dbReference>
<gene>
    <name evidence="1" type="ORF">KNW02_07595</name>
</gene>
<dbReference type="Pfam" id="PF06041">
    <property type="entry name" value="DUF924"/>
    <property type="match status" value="1"/>
</dbReference>
<evidence type="ECO:0000313" key="1">
    <source>
        <dbReference type="EMBL" id="MBU3029980.1"/>
    </source>
</evidence>
<dbReference type="EMBL" id="JAHKNG010000009">
    <property type="protein sequence ID" value="MBU3029980.1"/>
    <property type="molecule type" value="Genomic_DNA"/>
</dbReference>
<evidence type="ECO:0000313" key="2">
    <source>
        <dbReference type="Proteomes" id="UP001166191"/>
    </source>
</evidence>
<reference evidence="1" key="1">
    <citation type="submission" date="2021-06" db="EMBL/GenBank/DDBJ databases">
        <title>Paracoccus bacterium XHP0099 sp. nov., isolated from the surface waters of the Yellow Sea.</title>
        <authorList>
            <person name="Xue H."/>
            <person name="Zhang D."/>
        </authorList>
    </citation>
    <scope>NUCLEOTIDE SEQUENCE</scope>
    <source>
        <strain evidence="1">XHP0099</strain>
    </source>
</reference>
<comment type="caution">
    <text evidence="1">The sequence shown here is derived from an EMBL/GenBank/DDBJ whole genome shotgun (WGS) entry which is preliminary data.</text>
</comment>
<dbReference type="InterPro" id="IPR010323">
    <property type="entry name" value="DUF924"/>
</dbReference>
<name>A0ABS6AK09_9RHOB</name>